<reference evidence="2" key="1">
    <citation type="journal article" date="2017" name="Cell">
        <title>Insights into land plant evolution garnered from the Marchantia polymorpha genome.</title>
        <authorList>
            <person name="Bowman J.L."/>
            <person name="Kohchi T."/>
            <person name="Yamato K.T."/>
            <person name="Jenkins J."/>
            <person name="Shu S."/>
            <person name="Ishizaki K."/>
            <person name="Yamaoka S."/>
            <person name="Nishihama R."/>
            <person name="Nakamura Y."/>
            <person name="Berger F."/>
            <person name="Adam C."/>
            <person name="Aki S.S."/>
            <person name="Althoff F."/>
            <person name="Araki T."/>
            <person name="Arteaga-Vazquez M.A."/>
            <person name="Balasubrmanian S."/>
            <person name="Barry K."/>
            <person name="Bauer D."/>
            <person name="Boehm C.R."/>
            <person name="Briginshaw L."/>
            <person name="Caballero-Perez J."/>
            <person name="Catarino B."/>
            <person name="Chen F."/>
            <person name="Chiyoda S."/>
            <person name="Chovatia M."/>
            <person name="Davies K.M."/>
            <person name="Delmans M."/>
            <person name="Demura T."/>
            <person name="Dierschke T."/>
            <person name="Dolan L."/>
            <person name="Dorantes-Acosta A.E."/>
            <person name="Eklund D.M."/>
            <person name="Florent S.N."/>
            <person name="Flores-Sandoval E."/>
            <person name="Fujiyama A."/>
            <person name="Fukuzawa H."/>
            <person name="Galik B."/>
            <person name="Grimanelli D."/>
            <person name="Grimwood J."/>
            <person name="Grossniklaus U."/>
            <person name="Hamada T."/>
            <person name="Haseloff J."/>
            <person name="Hetherington A.J."/>
            <person name="Higo A."/>
            <person name="Hirakawa Y."/>
            <person name="Hundley H.N."/>
            <person name="Ikeda Y."/>
            <person name="Inoue K."/>
            <person name="Inoue S.I."/>
            <person name="Ishida S."/>
            <person name="Jia Q."/>
            <person name="Kakita M."/>
            <person name="Kanazawa T."/>
            <person name="Kawai Y."/>
            <person name="Kawashima T."/>
            <person name="Kennedy M."/>
            <person name="Kinose K."/>
            <person name="Kinoshita T."/>
            <person name="Kohara Y."/>
            <person name="Koide E."/>
            <person name="Komatsu K."/>
            <person name="Kopischke S."/>
            <person name="Kubo M."/>
            <person name="Kyozuka J."/>
            <person name="Lagercrantz U."/>
            <person name="Lin S.S."/>
            <person name="Lindquist E."/>
            <person name="Lipzen A.M."/>
            <person name="Lu C.W."/>
            <person name="De Luna E."/>
            <person name="Martienssen R.A."/>
            <person name="Minamino N."/>
            <person name="Mizutani M."/>
            <person name="Mizutani M."/>
            <person name="Mochizuki N."/>
            <person name="Monte I."/>
            <person name="Mosher R."/>
            <person name="Nagasaki H."/>
            <person name="Nakagami H."/>
            <person name="Naramoto S."/>
            <person name="Nishitani K."/>
            <person name="Ohtani M."/>
            <person name="Okamoto T."/>
            <person name="Okumura M."/>
            <person name="Phillips J."/>
            <person name="Pollak B."/>
            <person name="Reinders A."/>
            <person name="Rovekamp M."/>
            <person name="Sano R."/>
            <person name="Sawa S."/>
            <person name="Schmid M.W."/>
            <person name="Shirakawa M."/>
            <person name="Solano R."/>
            <person name="Spunde A."/>
            <person name="Suetsugu N."/>
            <person name="Sugano S."/>
            <person name="Sugiyama A."/>
            <person name="Sun R."/>
            <person name="Suzuki Y."/>
            <person name="Takenaka M."/>
            <person name="Takezawa D."/>
            <person name="Tomogane H."/>
            <person name="Tsuzuki M."/>
            <person name="Ueda T."/>
            <person name="Umeda M."/>
            <person name="Ward J.M."/>
            <person name="Watanabe Y."/>
            <person name="Yazaki K."/>
            <person name="Yokoyama R."/>
            <person name="Yoshitake Y."/>
            <person name="Yotsui I."/>
            <person name="Zachgo S."/>
            <person name="Schmutz J."/>
        </authorList>
    </citation>
    <scope>NUCLEOTIDE SEQUENCE [LARGE SCALE GENOMIC DNA]</scope>
    <source>
        <strain evidence="2">Tak-1</strain>
    </source>
</reference>
<evidence type="ECO:0000313" key="2">
    <source>
        <dbReference type="Proteomes" id="UP000244005"/>
    </source>
</evidence>
<protein>
    <submittedName>
        <fullName evidence="1">Uncharacterized protein</fullName>
    </submittedName>
</protein>
<dbReference type="AlphaFoldDB" id="A0A2R6XX59"/>
<name>A0A2R6XX59_MARPO</name>
<evidence type="ECO:0000313" key="1">
    <source>
        <dbReference type="EMBL" id="PTQ50685.1"/>
    </source>
</evidence>
<gene>
    <name evidence="1" type="ORF">MARPO_0001s0566</name>
</gene>
<accession>A0A2R6XX59</accession>
<proteinExistence type="predicted"/>
<dbReference type="Proteomes" id="UP000244005">
    <property type="component" value="Unassembled WGS sequence"/>
</dbReference>
<dbReference type="Gramene" id="Mp1g22280.1">
    <property type="protein sequence ID" value="Mp1g22280.1.cds1"/>
    <property type="gene ID" value="Mp1g22280"/>
</dbReference>
<dbReference type="EMBL" id="KZ772673">
    <property type="protein sequence ID" value="PTQ50685.1"/>
    <property type="molecule type" value="Genomic_DNA"/>
</dbReference>
<sequence length="209" mass="23057">MTWGTRRPREEEEVGVWEARAMAYGPMDMHAVGKRRGLAFLFLGGSVLSSQHRSLISVRRLRSCPGPPARPPDRSDSIALLATLRRSHLRSSLYTFGGAAPRSAEQSEATAADSELSVAVCWSSCWQSKARRGASSQQCGSEMESRLFVWMPICSVTRNDRRVSESGNVGGRRGVMIRPVFGHCAALRPRAARDGARRIYAVRNARAVR</sequence>
<organism evidence="1 2">
    <name type="scientific">Marchantia polymorpha</name>
    <name type="common">Common liverwort</name>
    <name type="synonym">Marchantia aquatica</name>
    <dbReference type="NCBI Taxonomy" id="3197"/>
    <lineage>
        <taxon>Eukaryota</taxon>
        <taxon>Viridiplantae</taxon>
        <taxon>Streptophyta</taxon>
        <taxon>Embryophyta</taxon>
        <taxon>Marchantiophyta</taxon>
        <taxon>Marchantiopsida</taxon>
        <taxon>Marchantiidae</taxon>
        <taxon>Marchantiales</taxon>
        <taxon>Marchantiaceae</taxon>
        <taxon>Marchantia</taxon>
    </lineage>
</organism>
<keyword evidence="2" id="KW-1185">Reference proteome</keyword>